<reference evidence="1 2" key="1">
    <citation type="submission" date="2019-07" db="EMBL/GenBank/DDBJ databases">
        <authorList>
            <person name="Park Y.J."/>
            <person name="Jeong S.E."/>
            <person name="Jung H.S."/>
        </authorList>
    </citation>
    <scope>NUCLEOTIDE SEQUENCE [LARGE SCALE GENOMIC DNA]</scope>
    <source>
        <strain evidence="2">P16(2019)</strain>
    </source>
</reference>
<protein>
    <submittedName>
        <fullName evidence="1">Uncharacterized protein</fullName>
    </submittedName>
</protein>
<organism evidence="1 2">
    <name type="scientific">Alkalicoccobacillus porphyridii</name>
    <dbReference type="NCBI Taxonomy" id="2597270"/>
    <lineage>
        <taxon>Bacteria</taxon>
        <taxon>Bacillati</taxon>
        <taxon>Bacillota</taxon>
        <taxon>Bacilli</taxon>
        <taxon>Bacillales</taxon>
        <taxon>Bacillaceae</taxon>
        <taxon>Alkalicoccobacillus</taxon>
    </lineage>
</organism>
<dbReference type="EMBL" id="VLXZ01000004">
    <property type="protein sequence ID" value="TSB47100.1"/>
    <property type="molecule type" value="Genomic_DNA"/>
</dbReference>
<evidence type="ECO:0000313" key="2">
    <source>
        <dbReference type="Proteomes" id="UP000318521"/>
    </source>
</evidence>
<evidence type="ECO:0000313" key="1">
    <source>
        <dbReference type="EMBL" id="TSB47100.1"/>
    </source>
</evidence>
<dbReference type="AlphaFoldDB" id="A0A554A082"/>
<keyword evidence="2" id="KW-1185">Reference proteome</keyword>
<gene>
    <name evidence="1" type="ORF">FN960_08785</name>
</gene>
<sequence>MYHIREKKEWMTKYINNNSLSGHVTALIELQQASDLSLEELFELLDELVENDIVQWTSEEHVISKPIPEWYTQRLKDISHIHEMALSIRYKA</sequence>
<name>A0A554A082_9BACI</name>
<comment type="caution">
    <text evidence="1">The sequence shown here is derived from an EMBL/GenBank/DDBJ whole genome shotgun (WGS) entry which is preliminary data.</text>
</comment>
<dbReference type="Proteomes" id="UP000318521">
    <property type="component" value="Unassembled WGS sequence"/>
</dbReference>
<dbReference type="RefSeq" id="WP_143848330.1">
    <property type="nucleotide sequence ID" value="NZ_VLXZ01000004.1"/>
</dbReference>
<proteinExistence type="predicted"/>
<accession>A0A554A082</accession>